<dbReference type="CDD" id="cd05379">
    <property type="entry name" value="CAP_bacterial"/>
    <property type="match status" value="1"/>
</dbReference>
<dbReference type="PANTHER" id="PTHR31157:SF1">
    <property type="entry name" value="SCP DOMAIN-CONTAINING PROTEIN"/>
    <property type="match status" value="1"/>
</dbReference>
<proteinExistence type="predicted"/>
<comment type="caution">
    <text evidence="2">The sequence shown here is derived from an EMBL/GenBank/DDBJ whole genome shotgun (WGS) entry which is preliminary data.</text>
</comment>
<accession>A0A0F9SIB8</accession>
<dbReference type="InterPro" id="IPR035940">
    <property type="entry name" value="CAP_sf"/>
</dbReference>
<protein>
    <recommendedName>
        <fullName evidence="1">SCP domain-containing protein</fullName>
    </recommendedName>
</protein>
<evidence type="ECO:0000259" key="1">
    <source>
        <dbReference type="Pfam" id="PF00188"/>
    </source>
</evidence>
<evidence type="ECO:0000313" key="2">
    <source>
        <dbReference type="EMBL" id="KKN62047.1"/>
    </source>
</evidence>
<name>A0A0F9SIB8_9ZZZZ</name>
<dbReference type="AlphaFoldDB" id="A0A0F9SIB8"/>
<sequence>MKRIAIPVFLFLLLALPCAKNLLCLKQEKESYSQKKDAPTMEKDLFNLVNIERQKLDLAPVIFSPPLRLHARKHSQNMALRGDISHLSTSGETYSERLVEGGFYFIKSGENVAYSETFISEFIHQGFMDSPGHRANIVDPDFDELGIGVVFIKDKGYYVTQDFIRALAPKGRIEAEVEVEENINRIRRVNSLPPILFLAEANRFAQQCSTNEAKDRSRPPIPSHFGETHVFYSRTPSFDHVYSKYKDKLLDKNYETAGLGIDFSRHEKSPGGAYFITLLLFPESEYKSRSNKDLKEIVLSTINNTRKNKGLLLLKEDIGLATNAKKALKMIYAQKNTSSIAIPRFGRAVVISYVTENPTLLPGGLKSQFEENFIYYKRIGIGIRFEKDSKYPRGAFWVVILIME</sequence>
<feature type="domain" description="SCP" evidence="1">
    <location>
        <begin position="46"/>
        <end position="163"/>
    </location>
</feature>
<dbReference type="PANTHER" id="PTHR31157">
    <property type="entry name" value="SCP DOMAIN-CONTAINING PROTEIN"/>
    <property type="match status" value="1"/>
</dbReference>
<dbReference type="SUPFAM" id="SSF55797">
    <property type="entry name" value="PR-1-like"/>
    <property type="match status" value="1"/>
</dbReference>
<dbReference type="EMBL" id="LAZR01000637">
    <property type="protein sequence ID" value="KKN62047.1"/>
    <property type="molecule type" value="Genomic_DNA"/>
</dbReference>
<dbReference type="Pfam" id="PF00188">
    <property type="entry name" value="CAP"/>
    <property type="match status" value="1"/>
</dbReference>
<gene>
    <name evidence="2" type="ORF">LCGC14_0515990</name>
</gene>
<reference evidence="2" key="1">
    <citation type="journal article" date="2015" name="Nature">
        <title>Complex archaea that bridge the gap between prokaryotes and eukaryotes.</title>
        <authorList>
            <person name="Spang A."/>
            <person name="Saw J.H."/>
            <person name="Jorgensen S.L."/>
            <person name="Zaremba-Niedzwiedzka K."/>
            <person name="Martijn J."/>
            <person name="Lind A.E."/>
            <person name="van Eijk R."/>
            <person name="Schleper C."/>
            <person name="Guy L."/>
            <person name="Ettema T.J."/>
        </authorList>
    </citation>
    <scope>NUCLEOTIDE SEQUENCE</scope>
</reference>
<dbReference type="InterPro" id="IPR014044">
    <property type="entry name" value="CAP_dom"/>
</dbReference>
<dbReference type="Gene3D" id="3.40.33.10">
    <property type="entry name" value="CAP"/>
    <property type="match status" value="1"/>
</dbReference>
<organism evidence="2">
    <name type="scientific">marine sediment metagenome</name>
    <dbReference type="NCBI Taxonomy" id="412755"/>
    <lineage>
        <taxon>unclassified sequences</taxon>
        <taxon>metagenomes</taxon>
        <taxon>ecological metagenomes</taxon>
    </lineage>
</organism>